<accession>A0AA97D8A4</accession>
<dbReference type="InterPro" id="IPR038705">
    <property type="entry name" value="YabP_sf"/>
</dbReference>
<dbReference type="RefSeq" id="WP_275846294.1">
    <property type="nucleotide sequence ID" value="NZ_CP135996.1"/>
</dbReference>
<dbReference type="KEGG" id="carl:PXC00_09905"/>
<reference evidence="2" key="3">
    <citation type="submission" date="2024-06" db="EMBL/GenBank/DDBJ databases">
        <authorList>
            <person name="Zeng C."/>
        </authorList>
    </citation>
    <scope>NUCLEOTIDE SEQUENCE [LARGE SCALE GENOMIC DNA]</scope>
    <source>
        <strain evidence="2">ZCY20-5</strain>
    </source>
</reference>
<dbReference type="Proteomes" id="UP001300604">
    <property type="component" value="Chromosome"/>
</dbReference>
<protein>
    <submittedName>
        <fullName evidence="1">Sporulation protein YabP</fullName>
    </submittedName>
</protein>
<proteinExistence type="predicted"/>
<dbReference type="Pfam" id="PF07873">
    <property type="entry name" value="YabP"/>
    <property type="match status" value="1"/>
</dbReference>
<dbReference type="NCBIfam" id="TIGR02892">
    <property type="entry name" value="spore_yabP"/>
    <property type="match status" value="1"/>
</dbReference>
<keyword evidence="2" id="KW-1185">Reference proteome</keyword>
<evidence type="ECO:0000313" key="1">
    <source>
        <dbReference type="EMBL" id="WOC31524.1"/>
    </source>
</evidence>
<reference evidence="2" key="2">
    <citation type="submission" date="2024-06" db="EMBL/GenBank/DDBJ databases">
        <title>Caproicibacterium argilliputei sp. nov, a novel caproic acid producing anaerobic bacterium isolated from pit mud.</title>
        <authorList>
            <person name="Zeng C."/>
        </authorList>
    </citation>
    <scope>NUCLEOTIDE SEQUENCE [LARGE SCALE GENOMIC DNA]</scope>
    <source>
        <strain evidence="2">ZCY20-5</strain>
    </source>
</reference>
<sequence>MYEEKTMSASNSKAPHTVTLDNRRELRAAGVSKVDSFDEQTVVAYTSLGQMVVRGEGLHIEKLSVETGELTLTGTISSISYVGEEKRGGVLSRLFR</sequence>
<dbReference type="AlphaFoldDB" id="A0AA97D8A4"/>
<dbReference type="Gene3D" id="2.60.40.2000">
    <property type="match status" value="1"/>
</dbReference>
<reference evidence="1 2" key="1">
    <citation type="submission" date="2024-06" db="EMBL/GenBank/DDBJ databases">
        <title>Caproicibacterium argilliputei sp. nov, a novel caproic acid producing anaerobic bacterium isolated from pit mud.</title>
        <authorList>
            <person name="Xia S."/>
        </authorList>
    </citation>
    <scope>NUCLEOTIDE SEQUENCE [LARGE SCALE GENOMIC DNA]</scope>
    <source>
        <strain evidence="1 2">ZCY20-5</strain>
    </source>
</reference>
<dbReference type="InterPro" id="IPR012504">
    <property type="entry name" value="Spore_YabP"/>
</dbReference>
<dbReference type="EMBL" id="CP135996">
    <property type="protein sequence ID" value="WOC31524.1"/>
    <property type="molecule type" value="Genomic_DNA"/>
</dbReference>
<organism evidence="1 2">
    <name type="scientific">Caproicibacterium argilliputei</name>
    <dbReference type="NCBI Taxonomy" id="3030016"/>
    <lineage>
        <taxon>Bacteria</taxon>
        <taxon>Bacillati</taxon>
        <taxon>Bacillota</taxon>
        <taxon>Clostridia</taxon>
        <taxon>Eubacteriales</taxon>
        <taxon>Oscillospiraceae</taxon>
        <taxon>Caproicibacterium</taxon>
    </lineage>
</organism>
<dbReference type="PIRSF" id="PIRSF011576">
    <property type="entry name" value="YabP"/>
    <property type="match status" value="1"/>
</dbReference>
<name>A0AA97D8A4_9FIRM</name>
<gene>
    <name evidence="1" type="primary">yabP</name>
    <name evidence="1" type="ORF">PXC00_09905</name>
</gene>
<dbReference type="InterPro" id="IPR022476">
    <property type="entry name" value="Spore_YabP/YqfC"/>
</dbReference>
<dbReference type="GO" id="GO:0030435">
    <property type="term" value="P:sporulation resulting in formation of a cellular spore"/>
    <property type="evidence" value="ECO:0007669"/>
    <property type="project" value="InterPro"/>
</dbReference>
<evidence type="ECO:0000313" key="2">
    <source>
        <dbReference type="Proteomes" id="UP001300604"/>
    </source>
</evidence>